<keyword evidence="3" id="KW-0238">DNA-binding</keyword>
<evidence type="ECO:0000313" key="7">
    <source>
        <dbReference type="Proteomes" id="UP000198756"/>
    </source>
</evidence>
<dbReference type="Gene3D" id="3.90.220.20">
    <property type="entry name" value="DNA methylase specificity domains"/>
    <property type="match status" value="2"/>
</dbReference>
<dbReference type="CDD" id="cd17283">
    <property type="entry name" value="RMtype1_S_Hpy180ORF7835P_TRD2-CR2_like"/>
    <property type="match status" value="1"/>
</dbReference>
<sequence>MRKYDRYKDSGIEWIGEIPNHWDSSRYRYFYFSNMGVTLLKEDVKEDGIFPVYSATETDVLFGYVDEASVILNEGDIVIPARGNSIGHIKVVASPSTSTQTTIYSKKISQNIETKFVKYFLQGLREHLFQFDRTAIPQITVNQVKNNPLVIPTPEEQIAIADYLDRKTSEMDELIADKKRLLELYEEEKTAIINQAVTKGINPDLPMKDSGIEWLGEIPEHWEVKKIGHCGKIVRGGSPRPTGDPRYFFGDYIHWITVKEVTNAVGKYVVGTEEYLTEEGSKNSRIIEPETLLLSNSGATLGVPKISKIRGCINDGSVAFPELKSFLDRDYLYYFFVSHTDIYREQMAGNGQPNLNTEIIKSTFIPVPSTVQEQTAIVDFIESETQKVIAKKSKTEKLIELLTEYRTALISDVVTGKVKVID</sequence>
<dbReference type="GO" id="GO:0003677">
    <property type="term" value="F:DNA binding"/>
    <property type="evidence" value="ECO:0007669"/>
    <property type="project" value="UniProtKB-KW"/>
</dbReference>
<name>A0A1G5V2C0_9BACT</name>
<protein>
    <submittedName>
        <fullName evidence="6">Type I restriction enzyme, S subunit</fullName>
    </submittedName>
</protein>
<reference evidence="7" key="1">
    <citation type="submission" date="2016-10" db="EMBL/GenBank/DDBJ databases">
        <authorList>
            <person name="Varghese N."/>
            <person name="Submissions S."/>
        </authorList>
    </citation>
    <scope>NUCLEOTIDE SEQUENCE [LARGE SCALE GENOMIC DNA]</scope>
    <source>
        <strain evidence="7">DSM 22703</strain>
    </source>
</reference>
<keyword evidence="4" id="KW-0175">Coiled coil</keyword>
<feature type="domain" description="Type I restriction modification DNA specificity" evidence="5">
    <location>
        <begin position="219"/>
        <end position="392"/>
    </location>
</feature>
<evidence type="ECO:0000259" key="5">
    <source>
        <dbReference type="Pfam" id="PF01420"/>
    </source>
</evidence>
<comment type="similarity">
    <text evidence="1">Belongs to the type-I restriction system S methylase family.</text>
</comment>
<organism evidence="6 7">
    <name type="scientific">Algoriphagus alkaliphilus</name>
    <dbReference type="NCBI Taxonomy" id="279824"/>
    <lineage>
        <taxon>Bacteria</taxon>
        <taxon>Pseudomonadati</taxon>
        <taxon>Bacteroidota</taxon>
        <taxon>Cytophagia</taxon>
        <taxon>Cytophagales</taxon>
        <taxon>Cyclobacteriaceae</taxon>
        <taxon>Algoriphagus</taxon>
    </lineage>
</organism>
<dbReference type="Gene3D" id="1.10.287.1120">
    <property type="entry name" value="Bipartite methylase S protein"/>
    <property type="match status" value="1"/>
</dbReference>
<dbReference type="STRING" id="279824.SAMN03080617_00275"/>
<dbReference type="Pfam" id="PF01420">
    <property type="entry name" value="Methylase_S"/>
    <property type="match status" value="2"/>
</dbReference>
<dbReference type="SUPFAM" id="SSF116734">
    <property type="entry name" value="DNA methylase specificity domain"/>
    <property type="match status" value="2"/>
</dbReference>
<evidence type="ECO:0000256" key="3">
    <source>
        <dbReference type="ARBA" id="ARBA00023125"/>
    </source>
</evidence>
<keyword evidence="7" id="KW-1185">Reference proteome</keyword>
<keyword evidence="2" id="KW-0680">Restriction system</keyword>
<dbReference type="InterPro" id="IPR052021">
    <property type="entry name" value="Type-I_RS_S_subunit"/>
</dbReference>
<evidence type="ECO:0000256" key="4">
    <source>
        <dbReference type="SAM" id="Coils"/>
    </source>
</evidence>
<gene>
    <name evidence="6" type="ORF">SAMN03080617_00275</name>
</gene>
<dbReference type="AlphaFoldDB" id="A0A1G5V2C0"/>
<dbReference type="InterPro" id="IPR000055">
    <property type="entry name" value="Restrct_endonuc_typeI_TRD"/>
</dbReference>
<dbReference type="RefSeq" id="WP_092728148.1">
    <property type="nucleotide sequence ID" value="NZ_FMXE01000002.1"/>
</dbReference>
<dbReference type="PANTHER" id="PTHR30408">
    <property type="entry name" value="TYPE-1 RESTRICTION ENZYME ECOKI SPECIFICITY PROTEIN"/>
    <property type="match status" value="1"/>
</dbReference>
<dbReference type="Proteomes" id="UP000198756">
    <property type="component" value="Unassembled WGS sequence"/>
</dbReference>
<dbReference type="InterPro" id="IPR044946">
    <property type="entry name" value="Restrct_endonuc_typeI_TRD_sf"/>
</dbReference>
<evidence type="ECO:0000313" key="6">
    <source>
        <dbReference type="EMBL" id="SDA39768.1"/>
    </source>
</evidence>
<evidence type="ECO:0000256" key="2">
    <source>
        <dbReference type="ARBA" id="ARBA00022747"/>
    </source>
</evidence>
<accession>A0A1G5V2C0</accession>
<feature type="domain" description="Type I restriction modification DNA specificity" evidence="5">
    <location>
        <begin position="34"/>
        <end position="182"/>
    </location>
</feature>
<evidence type="ECO:0000256" key="1">
    <source>
        <dbReference type="ARBA" id="ARBA00010923"/>
    </source>
</evidence>
<feature type="coiled-coil region" evidence="4">
    <location>
        <begin position="164"/>
        <end position="195"/>
    </location>
</feature>
<dbReference type="OrthoDB" id="667970at2"/>
<dbReference type="GO" id="GO:0009307">
    <property type="term" value="P:DNA restriction-modification system"/>
    <property type="evidence" value="ECO:0007669"/>
    <property type="project" value="UniProtKB-KW"/>
</dbReference>
<dbReference type="PANTHER" id="PTHR30408:SF12">
    <property type="entry name" value="TYPE I RESTRICTION ENZYME MJAVIII SPECIFICITY SUBUNIT"/>
    <property type="match status" value="1"/>
</dbReference>
<dbReference type="EMBL" id="FMXE01000002">
    <property type="protein sequence ID" value="SDA39768.1"/>
    <property type="molecule type" value="Genomic_DNA"/>
</dbReference>
<proteinExistence type="inferred from homology"/>